<gene>
    <name evidence="1" type="ORF">JTE90_008756</name>
</gene>
<dbReference type="Proteomes" id="UP000827092">
    <property type="component" value="Unassembled WGS sequence"/>
</dbReference>
<name>A0AAV6UPY8_9ARAC</name>
<evidence type="ECO:0000313" key="2">
    <source>
        <dbReference type="Proteomes" id="UP000827092"/>
    </source>
</evidence>
<comment type="caution">
    <text evidence="1">The sequence shown here is derived from an EMBL/GenBank/DDBJ whole genome shotgun (WGS) entry which is preliminary data.</text>
</comment>
<evidence type="ECO:0000313" key="1">
    <source>
        <dbReference type="EMBL" id="KAG8186229.1"/>
    </source>
</evidence>
<dbReference type="EMBL" id="JAFNEN010000309">
    <property type="protein sequence ID" value="KAG8186229.1"/>
    <property type="molecule type" value="Genomic_DNA"/>
</dbReference>
<protein>
    <submittedName>
        <fullName evidence="1">Uncharacterized protein</fullName>
    </submittedName>
</protein>
<proteinExistence type="predicted"/>
<dbReference type="AlphaFoldDB" id="A0AAV6UPY8"/>
<reference evidence="1 2" key="1">
    <citation type="journal article" date="2022" name="Nat. Ecol. Evol.">
        <title>A masculinizing supergene underlies an exaggerated male reproductive morph in a spider.</title>
        <authorList>
            <person name="Hendrickx F."/>
            <person name="De Corte Z."/>
            <person name="Sonet G."/>
            <person name="Van Belleghem S.M."/>
            <person name="Kostlbacher S."/>
            <person name="Vangestel C."/>
        </authorList>
    </citation>
    <scope>NUCLEOTIDE SEQUENCE [LARGE SCALE GENOMIC DNA]</scope>
    <source>
        <strain evidence="1">W744_W776</strain>
    </source>
</reference>
<keyword evidence="2" id="KW-1185">Reference proteome</keyword>
<accession>A0AAV6UPY8</accession>
<organism evidence="1 2">
    <name type="scientific">Oedothorax gibbosus</name>
    <dbReference type="NCBI Taxonomy" id="931172"/>
    <lineage>
        <taxon>Eukaryota</taxon>
        <taxon>Metazoa</taxon>
        <taxon>Ecdysozoa</taxon>
        <taxon>Arthropoda</taxon>
        <taxon>Chelicerata</taxon>
        <taxon>Arachnida</taxon>
        <taxon>Araneae</taxon>
        <taxon>Araneomorphae</taxon>
        <taxon>Entelegynae</taxon>
        <taxon>Araneoidea</taxon>
        <taxon>Linyphiidae</taxon>
        <taxon>Erigoninae</taxon>
        <taxon>Oedothorax</taxon>
    </lineage>
</organism>
<sequence length="96" mass="10829">MGDNNSNLIRIPRIFSRVNPLGFPYPRANSAVEVAEYETPIEIKISPFRSRMSHEKAMDKIPIAEDNVAATDAVMFDQIADTRLNLLRATRKLALD</sequence>